<name>A0A0E9QB89_ANGAN</name>
<dbReference type="EMBL" id="GBXM01094543">
    <property type="protein sequence ID" value="JAH14034.1"/>
    <property type="molecule type" value="Transcribed_RNA"/>
</dbReference>
<dbReference type="AlphaFoldDB" id="A0A0E9QB89"/>
<organism evidence="1">
    <name type="scientific">Anguilla anguilla</name>
    <name type="common">European freshwater eel</name>
    <name type="synonym">Muraena anguilla</name>
    <dbReference type="NCBI Taxonomy" id="7936"/>
    <lineage>
        <taxon>Eukaryota</taxon>
        <taxon>Metazoa</taxon>
        <taxon>Chordata</taxon>
        <taxon>Craniata</taxon>
        <taxon>Vertebrata</taxon>
        <taxon>Euteleostomi</taxon>
        <taxon>Actinopterygii</taxon>
        <taxon>Neopterygii</taxon>
        <taxon>Teleostei</taxon>
        <taxon>Anguilliformes</taxon>
        <taxon>Anguillidae</taxon>
        <taxon>Anguilla</taxon>
    </lineage>
</organism>
<proteinExistence type="predicted"/>
<reference evidence="1" key="2">
    <citation type="journal article" date="2015" name="Fish Shellfish Immunol.">
        <title>Early steps in the European eel (Anguilla anguilla)-Vibrio vulnificus interaction in the gills: Role of the RtxA13 toxin.</title>
        <authorList>
            <person name="Callol A."/>
            <person name="Pajuelo D."/>
            <person name="Ebbesson L."/>
            <person name="Teles M."/>
            <person name="MacKenzie S."/>
            <person name="Amaro C."/>
        </authorList>
    </citation>
    <scope>NUCLEOTIDE SEQUENCE</scope>
</reference>
<protein>
    <submittedName>
        <fullName evidence="1">Uncharacterized protein</fullName>
    </submittedName>
</protein>
<evidence type="ECO:0000313" key="1">
    <source>
        <dbReference type="EMBL" id="JAH14034.1"/>
    </source>
</evidence>
<accession>A0A0E9QB89</accession>
<sequence length="31" mass="3569">MLICLRGGHLPSLKARPCGLYHRLSRLVMNY</sequence>
<reference evidence="1" key="1">
    <citation type="submission" date="2014-11" db="EMBL/GenBank/DDBJ databases">
        <authorList>
            <person name="Amaro Gonzalez C."/>
        </authorList>
    </citation>
    <scope>NUCLEOTIDE SEQUENCE</scope>
</reference>